<evidence type="ECO:0000256" key="2">
    <source>
        <dbReference type="SAM" id="Phobius"/>
    </source>
</evidence>
<evidence type="ECO:0000256" key="1">
    <source>
        <dbReference type="SAM" id="Coils"/>
    </source>
</evidence>
<accession>A0A6I3SHQ9</accession>
<gene>
    <name evidence="3" type="ORF">GJ688_05160</name>
    <name evidence="4" type="ORF">GJ688_16355</name>
</gene>
<reference evidence="3 5" key="1">
    <citation type="submission" date="2019-11" db="EMBL/GenBank/DDBJ databases">
        <title>Whole-genome sequence of a the green, strictly anaerobic photosynthetic bacterium Heliobacillus mobilis DSM 6151.</title>
        <authorList>
            <person name="Kyndt J.A."/>
            <person name="Meyer T.E."/>
        </authorList>
    </citation>
    <scope>NUCLEOTIDE SEQUENCE [LARGE SCALE GENOMIC DNA]</scope>
    <source>
        <strain evidence="3 5">DSM 6151</strain>
    </source>
</reference>
<dbReference type="Pfam" id="PF12841">
    <property type="entry name" value="YvrJ"/>
    <property type="match status" value="1"/>
</dbReference>
<name>A0A6I3SHQ9_HELMO</name>
<sequence>MDGLLQSVANVGFPVAIASYLLIRMEGRLETLSSAISELAKNVEILKEQV</sequence>
<proteinExistence type="predicted"/>
<feature type="transmembrane region" description="Helical" evidence="2">
    <location>
        <begin position="6"/>
        <end position="23"/>
    </location>
</feature>
<protein>
    <submittedName>
        <fullName evidence="3">YvrJ family protein</fullName>
    </submittedName>
</protein>
<evidence type="ECO:0000313" key="4">
    <source>
        <dbReference type="EMBL" id="MTV50518.1"/>
    </source>
</evidence>
<dbReference type="AlphaFoldDB" id="A0A6I3SHQ9"/>
<evidence type="ECO:0000313" key="5">
    <source>
        <dbReference type="Proteomes" id="UP000430670"/>
    </source>
</evidence>
<comment type="caution">
    <text evidence="3">The sequence shown here is derived from an EMBL/GenBank/DDBJ whole genome shotgun (WGS) entry which is preliminary data.</text>
</comment>
<feature type="coiled-coil region" evidence="1">
    <location>
        <begin position="22"/>
        <end position="49"/>
    </location>
</feature>
<dbReference type="Proteomes" id="UP000430670">
    <property type="component" value="Unassembled WGS sequence"/>
</dbReference>
<keyword evidence="2" id="KW-1133">Transmembrane helix</keyword>
<organism evidence="3 5">
    <name type="scientific">Heliobacterium mobile</name>
    <name type="common">Heliobacillus mobilis</name>
    <dbReference type="NCBI Taxonomy" id="28064"/>
    <lineage>
        <taxon>Bacteria</taxon>
        <taxon>Bacillati</taxon>
        <taxon>Bacillota</taxon>
        <taxon>Clostridia</taxon>
        <taxon>Eubacteriales</taxon>
        <taxon>Heliobacteriaceae</taxon>
        <taxon>Heliobacterium</taxon>
    </lineage>
</organism>
<dbReference type="RefSeq" id="WP_170291680.1">
    <property type="nucleotide sequence ID" value="NZ_WNKU01000003.1"/>
</dbReference>
<evidence type="ECO:0000313" key="3">
    <source>
        <dbReference type="EMBL" id="MTV48370.1"/>
    </source>
</evidence>
<keyword evidence="1" id="KW-0175">Coiled coil</keyword>
<keyword evidence="2" id="KW-0472">Membrane</keyword>
<dbReference type="InterPro" id="IPR024419">
    <property type="entry name" value="YvrJ"/>
</dbReference>
<keyword evidence="2" id="KW-0812">Transmembrane</keyword>
<dbReference type="EMBL" id="WNKU01000027">
    <property type="protein sequence ID" value="MTV50518.1"/>
    <property type="molecule type" value="Genomic_DNA"/>
</dbReference>
<dbReference type="EMBL" id="WNKU01000003">
    <property type="protein sequence ID" value="MTV48370.1"/>
    <property type="molecule type" value="Genomic_DNA"/>
</dbReference>
<keyword evidence="5" id="KW-1185">Reference proteome</keyword>